<evidence type="ECO:0000313" key="2">
    <source>
        <dbReference type="Proteomes" id="UP000006565"/>
    </source>
</evidence>
<reference evidence="1 2" key="1">
    <citation type="journal article" date="2010" name="Stand. Genomic Sci.">
        <title>Complete genome sequence of Methanoplanus petrolearius type strain (SEBR 4847).</title>
        <authorList>
            <person name="Brambilla E."/>
            <person name="Djao O.D."/>
            <person name="Daligault H."/>
            <person name="Lapidus A."/>
            <person name="Lucas S."/>
            <person name="Hammon N."/>
            <person name="Nolan M."/>
            <person name="Tice H."/>
            <person name="Cheng J.F."/>
            <person name="Han C."/>
            <person name="Tapia R."/>
            <person name="Goodwin L."/>
            <person name="Pitluck S."/>
            <person name="Liolios K."/>
            <person name="Ivanova N."/>
            <person name="Mavromatis K."/>
            <person name="Mikhailova N."/>
            <person name="Pati A."/>
            <person name="Chen A."/>
            <person name="Palaniappan K."/>
            <person name="Land M."/>
            <person name="Hauser L."/>
            <person name="Chang Y.J."/>
            <person name="Jeffries C.D."/>
            <person name="Rohde M."/>
            <person name="Spring S."/>
            <person name="Sikorski J."/>
            <person name="Goker M."/>
            <person name="Woyke T."/>
            <person name="Bristow J."/>
            <person name="Eisen J.A."/>
            <person name="Markowitz V."/>
            <person name="Hugenholtz P."/>
            <person name="Kyrpides N.C."/>
            <person name="Klenk H.P."/>
        </authorList>
    </citation>
    <scope>NUCLEOTIDE SEQUENCE [LARGE SCALE GENOMIC DNA]</scope>
    <source>
        <strain evidence="2">DSM 11571 / OCM 486 / SEBR 4847</strain>
    </source>
</reference>
<dbReference type="InterPro" id="IPR036890">
    <property type="entry name" value="HATPase_C_sf"/>
</dbReference>
<gene>
    <name evidence="1" type="ordered locus">Mpet_2164</name>
</gene>
<dbReference type="GeneID" id="9744647"/>
<protein>
    <submittedName>
        <fullName evidence="1">ATP-binding region ATPase domain protein</fullName>
    </submittedName>
</protein>
<dbReference type="Proteomes" id="UP000006565">
    <property type="component" value="Chromosome"/>
</dbReference>
<proteinExistence type="predicted"/>
<dbReference type="SUPFAM" id="SSF55874">
    <property type="entry name" value="ATPase domain of HSP90 chaperone/DNA topoisomerase II/histidine kinase"/>
    <property type="match status" value="1"/>
</dbReference>
<evidence type="ECO:0000313" key="1">
    <source>
        <dbReference type="EMBL" id="ADN36912.1"/>
    </source>
</evidence>
<dbReference type="HOGENOM" id="CLU_037205_0_0_2"/>
<sequence>MNNKIQADFDLVNPDPSALVESLRSFGYSLEASLADIIDNSIVADADDIQIQFTWLGEKSKISIIDNGCGMTEAELINSMKPGSKNPLDERDPKDLGRFGLGLKTASFSQCRRVTVGSKAEGNNIVIRRWDLDYINQCKEWRLQRIDPKEDNIFSALDSMGHGTIVLWEQMDRLVKGADKDDRKRENLFYKHIDKVKSHLSMVFHRFLEKQNSVKIQINNHPISPWDPFLKNHTATQHLPVEPIYFRGEKITVRAYVLPHRSKMDDQTYEQAGGPGGWNARQGFYIYRNNRLIVAGDWLGLGFRKETYTKLARILVDIPNSMDEYWKIDVKKSVARPPPQLREDFQRIARLTIDPATAVYRHRGRMVERQTAGDFVFPWNTNVRDGNYFYTINRKHPLIASVLNDPIQNKKKIEAMLRLIEETVPVPAIILNNMNNPDQILRPFENSPSEELLVVLEEIWNSLRDSGIDYNEAKRRIISMEPFCDYPQNVSVYLESKENER</sequence>
<dbReference type="KEGG" id="mpi:Mpet_2164"/>
<keyword evidence="1" id="KW-0067">ATP-binding</keyword>
<dbReference type="RefSeq" id="WP_013330089.1">
    <property type="nucleotide sequence ID" value="NC_014507.1"/>
</dbReference>
<name>E1RK99_METP4</name>
<keyword evidence="1" id="KW-0547">Nucleotide-binding</keyword>
<dbReference type="Gene3D" id="3.30.565.10">
    <property type="entry name" value="Histidine kinase-like ATPase, C-terminal domain"/>
    <property type="match status" value="1"/>
</dbReference>
<dbReference type="eggNOG" id="arCOG07860">
    <property type="taxonomic scope" value="Archaea"/>
</dbReference>
<organism evidence="1 2">
    <name type="scientific">Methanolacinia petrolearia (strain DSM 11571 / OCM 486 / SEBR 4847)</name>
    <name type="common">Methanoplanus petrolearius</name>
    <dbReference type="NCBI Taxonomy" id="679926"/>
    <lineage>
        <taxon>Archaea</taxon>
        <taxon>Methanobacteriati</taxon>
        <taxon>Methanobacteriota</taxon>
        <taxon>Stenosarchaea group</taxon>
        <taxon>Methanomicrobia</taxon>
        <taxon>Methanomicrobiales</taxon>
        <taxon>Methanomicrobiaceae</taxon>
        <taxon>Methanolacinia</taxon>
    </lineage>
</organism>
<dbReference type="Pfam" id="PF13589">
    <property type="entry name" value="HATPase_c_3"/>
    <property type="match status" value="1"/>
</dbReference>
<keyword evidence="2" id="KW-1185">Reference proteome</keyword>
<accession>E1RK99</accession>
<dbReference type="EMBL" id="CP002117">
    <property type="protein sequence ID" value="ADN36912.1"/>
    <property type="molecule type" value="Genomic_DNA"/>
</dbReference>
<dbReference type="STRING" id="679926.Mpet_2164"/>
<dbReference type="AlphaFoldDB" id="E1RK99"/>
<dbReference type="GO" id="GO:0005524">
    <property type="term" value="F:ATP binding"/>
    <property type="evidence" value="ECO:0007669"/>
    <property type="project" value="UniProtKB-KW"/>
</dbReference>